<dbReference type="GO" id="GO:0050152">
    <property type="term" value="F:omega-amidase activity"/>
    <property type="evidence" value="ECO:0007669"/>
    <property type="project" value="UniProtKB-EC"/>
</dbReference>
<dbReference type="GO" id="GO:0006541">
    <property type="term" value="P:glutamine metabolic process"/>
    <property type="evidence" value="ECO:0007669"/>
    <property type="project" value="TreeGrafter"/>
</dbReference>
<dbReference type="GO" id="GO:0006528">
    <property type="term" value="P:asparagine metabolic process"/>
    <property type="evidence" value="ECO:0007669"/>
    <property type="project" value="TreeGrafter"/>
</dbReference>
<dbReference type="FunFam" id="3.60.110.10:FF:000002">
    <property type="entry name" value="Nitrilase family member 2"/>
    <property type="match status" value="1"/>
</dbReference>
<name>A0A1J1HY92_9DIPT</name>
<dbReference type="InterPro" id="IPR036526">
    <property type="entry name" value="C-N_Hydrolase_sf"/>
</dbReference>
<evidence type="ECO:0000313" key="8">
    <source>
        <dbReference type="EMBL" id="CRK91105.1"/>
    </source>
</evidence>
<organism evidence="8 9">
    <name type="scientific">Clunio marinus</name>
    <dbReference type="NCBI Taxonomy" id="568069"/>
    <lineage>
        <taxon>Eukaryota</taxon>
        <taxon>Metazoa</taxon>
        <taxon>Ecdysozoa</taxon>
        <taxon>Arthropoda</taxon>
        <taxon>Hexapoda</taxon>
        <taxon>Insecta</taxon>
        <taxon>Pterygota</taxon>
        <taxon>Neoptera</taxon>
        <taxon>Endopterygota</taxon>
        <taxon>Diptera</taxon>
        <taxon>Nematocera</taxon>
        <taxon>Chironomoidea</taxon>
        <taxon>Chironomidae</taxon>
        <taxon>Clunio</taxon>
    </lineage>
</organism>
<evidence type="ECO:0000256" key="5">
    <source>
        <dbReference type="ARBA" id="ARBA00041576"/>
    </source>
</evidence>
<evidence type="ECO:0000259" key="7">
    <source>
        <dbReference type="PROSITE" id="PS50263"/>
    </source>
</evidence>
<dbReference type="Pfam" id="PF00795">
    <property type="entry name" value="CN_hydrolase"/>
    <property type="match status" value="1"/>
</dbReference>
<evidence type="ECO:0000256" key="2">
    <source>
        <dbReference type="ARBA" id="ARBA00022801"/>
    </source>
</evidence>
<dbReference type="OrthoDB" id="10250282at2759"/>
<accession>A0A1J1HY92</accession>
<evidence type="ECO:0000256" key="3">
    <source>
        <dbReference type="ARBA" id="ARBA00036637"/>
    </source>
</evidence>
<reference evidence="8 9" key="1">
    <citation type="submission" date="2015-04" db="EMBL/GenBank/DDBJ databases">
        <authorList>
            <person name="Syromyatnikov M.Y."/>
            <person name="Popov V.N."/>
        </authorList>
    </citation>
    <scope>NUCLEOTIDE SEQUENCE [LARGE SCALE GENOMIC DNA]</scope>
</reference>
<dbReference type="EC" id="3.5.1.3" evidence="4"/>
<dbReference type="PANTHER" id="PTHR23088">
    <property type="entry name" value="NITRILASE-RELATED"/>
    <property type="match status" value="1"/>
</dbReference>
<dbReference type="InterPro" id="IPR003010">
    <property type="entry name" value="C-N_Hydrolase"/>
</dbReference>
<dbReference type="CDD" id="cd07572">
    <property type="entry name" value="nit"/>
    <property type="match status" value="1"/>
</dbReference>
<evidence type="ECO:0000256" key="6">
    <source>
        <dbReference type="ARBA" id="ARBA00048745"/>
    </source>
</evidence>
<dbReference type="Proteomes" id="UP000183832">
    <property type="component" value="Unassembled WGS sequence"/>
</dbReference>
<dbReference type="GO" id="GO:0005739">
    <property type="term" value="C:mitochondrion"/>
    <property type="evidence" value="ECO:0007669"/>
    <property type="project" value="TreeGrafter"/>
</dbReference>
<dbReference type="SUPFAM" id="SSF56317">
    <property type="entry name" value="Carbon-nitrogen hydrolase"/>
    <property type="match status" value="1"/>
</dbReference>
<keyword evidence="9" id="KW-1185">Reference proteome</keyword>
<proteinExistence type="inferred from homology"/>
<evidence type="ECO:0000313" key="9">
    <source>
        <dbReference type="Proteomes" id="UP000183832"/>
    </source>
</evidence>
<dbReference type="Gene3D" id="3.60.110.10">
    <property type="entry name" value="Carbon-nitrogen hydrolase"/>
    <property type="match status" value="1"/>
</dbReference>
<evidence type="ECO:0000256" key="1">
    <source>
        <dbReference type="ARBA" id="ARBA00010613"/>
    </source>
</evidence>
<comment type="catalytic activity">
    <reaction evidence="3">
        <text>2-oxoglutaramate + H2O = 2-oxoglutarate + NH4(+)</text>
        <dbReference type="Rhea" id="RHEA:32963"/>
        <dbReference type="ChEBI" id="CHEBI:15377"/>
        <dbReference type="ChEBI" id="CHEBI:16769"/>
        <dbReference type="ChEBI" id="CHEBI:16810"/>
        <dbReference type="ChEBI" id="CHEBI:28938"/>
        <dbReference type="EC" id="3.5.1.3"/>
    </reaction>
    <physiologicalReaction direction="left-to-right" evidence="3">
        <dbReference type="Rhea" id="RHEA:32964"/>
    </physiologicalReaction>
</comment>
<dbReference type="PANTHER" id="PTHR23088:SF30">
    <property type="entry name" value="OMEGA-AMIDASE NIT2"/>
    <property type="match status" value="1"/>
</dbReference>
<feature type="domain" description="CN hydrolase" evidence="7">
    <location>
        <begin position="8"/>
        <end position="253"/>
    </location>
</feature>
<sequence>MEKLSRTLRIACIQLKVGTNKTENVARALEKIREAKMKGAELVSLPECFNSPYGTKFFQQYAEAVPEGETSKFLSEISKELGIYLIAGSIPESKENKLYNTSTIWDPNGNLIGTYRKMHLFDIDIPGEITFKESDSLTAGNSFTTFDVKDFKIGVGICYDIRFEEFAKIYRKKGCNLLVYPGAFNMKTGPLHWELLARARANDNQCYTALISPARDVNADYVAWGHTMVVDPWAKVVETVDSEEGLIVTDLDLSLVDKVRANIPVYNQRRSEIYDTIDKK</sequence>
<protein>
    <recommendedName>
        <fullName evidence="4">omega-amidase</fullName>
        <ecNumber evidence="4">3.5.1.3</ecNumber>
    </recommendedName>
    <alternativeName>
        <fullName evidence="5">Nitrilase homolog 2</fullName>
    </alternativeName>
</protein>
<gene>
    <name evidence="8" type="primary">putative Omega-amidase NIT2</name>
    <name evidence="8" type="ORF">CLUMA_CG004793</name>
</gene>
<comment type="similarity">
    <text evidence="1">Belongs to the carbon-nitrogen hydrolase superfamily. NIT1/NIT2 family.</text>
</comment>
<dbReference type="AlphaFoldDB" id="A0A1J1HY92"/>
<keyword evidence="2" id="KW-0378">Hydrolase</keyword>
<dbReference type="STRING" id="568069.A0A1J1HY92"/>
<dbReference type="PROSITE" id="PS50263">
    <property type="entry name" value="CN_HYDROLASE"/>
    <property type="match status" value="1"/>
</dbReference>
<comment type="catalytic activity">
    <reaction evidence="6">
        <text>2-oxosuccinamate + H2O = oxaloacetate + NH4(+)</text>
        <dbReference type="Rhea" id="RHEA:59412"/>
        <dbReference type="ChEBI" id="CHEBI:15377"/>
        <dbReference type="ChEBI" id="CHEBI:16452"/>
        <dbReference type="ChEBI" id="CHEBI:28938"/>
        <dbReference type="ChEBI" id="CHEBI:57735"/>
        <dbReference type="EC" id="3.5.1.3"/>
    </reaction>
    <physiologicalReaction direction="left-to-right" evidence="6">
        <dbReference type="Rhea" id="RHEA:59413"/>
    </physiologicalReaction>
</comment>
<dbReference type="GO" id="GO:0006107">
    <property type="term" value="P:oxaloacetate metabolic process"/>
    <property type="evidence" value="ECO:0007669"/>
    <property type="project" value="TreeGrafter"/>
</dbReference>
<dbReference type="InterPro" id="IPR045254">
    <property type="entry name" value="Nit1/2_C-N_Hydrolase"/>
</dbReference>
<dbReference type="EMBL" id="CVRI01000020">
    <property type="protein sequence ID" value="CRK91105.1"/>
    <property type="molecule type" value="Genomic_DNA"/>
</dbReference>
<evidence type="ECO:0000256" key="4">
    <source>
        <dbReference type="ARBA" id="ARBA00039118"/>
    </source>
</evidence>